<protein>
    <submittedName>
        <fullName evidence="1">Uncharacterized protein</fullName>
    </submittedName>
</protein>
<dbReference type="Proteomes" id="UP000689195">
    <property type="component" value="Unassembled WGS sequence"/>
</dbReference>
<dbReference type="EMBL" id="CAJJDO010000071">
    <property type="protein sequence ID" value="CAD8179323.1"/>
    <property type="molecule type" value="Genomic_DNA"/>
</dbReference>
<dbReference type="AlphaFoldDB" id="A0A8S1VST9"/>
<gene>
    <name evidence="1" type="ORF">PPENT_87.1.T0710194</name>
</gene>
<proteinExistence type="predicted"/>
<organism evidence="1 2">
    <name type="scientific">Paramecium pentaurelia</name>
    <dbReference type="NCBI Taxonomy" id="43138"/>
    <lineage>
        <taxon>Eukaryota</taxon>
        <taxon>Sar</taxon>
        <taxon>Alveolata</taxon>
        <taxon>Ciliophora</taxon>
        <taxon>Intramacronucleata</taxon>
        <taxon>Oligohymenophorea</taxon>
        <taxon>Peniculida</taxon>
        <taxon>Parameciidae</taxon>
        <taxon>Paramecium</taxon>
    </lineage>
</organism>
<reference evidence="1" key="1">
    <citation type="submission" date="2021-01" db="EMBL/GenBank/DDBJ databases">
        <authorList>
            <consortium name="Genoscope - CEA"/>
            <person name="William W."/>
        </authorList>
    </citation>
    <scope>NUCLEOTIDE SEQUENCE</scope>
</reference>
<evidence type="ECO:0000313" key="1">
    <source>
        <dbReference type="EMBL" id="CAD8179323.1"/>
    </source>
</evidence>
<name>A0A8S1VST9_9CILI</name>
<comment type="caution">
    <text evidence="1">The sequence shown here is derived from an EMBL/GenBank/DDBJ whole genome shotgun (WGS) entry which is preliminary data.</text>
</comment>
<keyword evidence="2" id="KW-1185">Reference proteome</keyword>
<sequence>MPYKTKIGLQPAIWFQCELIQGIYQIIWNYFQLKKLLQLYPSRQMYLQ</sequence>
<evidence type="ECO:0000313" key="2">
    <source>
        <dbReference type="Proteomes" id="UP000689195"/>
    </source>
</evidence>
<accession>A0A8S1VST9</accession>